<evidence type="ECO:0000313" key="1">
    <source>
        <dbReference type="EMBL" id="GKH15387.1"/>
    </source>
</evidence>
<name>A0A1Y3V861_BACUN</name>
<reference evidence="1" key="3">
    <citation type="submission" date="2022-01" db="EMBL/GenBank/DDBJ databases">
        <title>Novel bile acid biosynthetic pathways are enriched in the microbiome of centenarians.</title>
        <authorList>
            <person name="Sato Y."/>
            <person name="Atarashi K."/>
            <person name="Plichta R.D."/>
            <person name="Arai Y."/>
            <person name="Sasajima S."/>
            <person name="Kearney M.S."/>
            <person name="Suda W."/>
            <person name="Takeshita K."/>
            <person name="Sasaki T."/>
            <person name="Okamoto S."/>
            <person name="Skelly N.A."/>
            <person name="Okamura Y."/>
            <person name="Vlamakis H."/>
            <person name="Li Y."/>
            <person name="Tanoue T."/>
            <person name="Takei H."/>
            <person name="Nittono H."/>
            <person name="Narushima S."/>
            <person name="Irie J."/>
            <person name="Itoh H."/>
            <person name="Moriya K."/>
            <person name="Sugiura Y."/>
            <person name="Suematsu M."/>
            <person name="Moritoki N."/>
            <person name="Shibata S."/>
            <person name="Littman R.D."/>
            <person name="Fischbach A.M."/>
            <person name="Uwamino Y."/>
            <person name="Inoue T."/>
            <person name="Honda A."/>
            <person name="Hattori M."/>
            <person name="Murai T."/>
            <person name="Xavier J.R."/>
            <person name="Hirose N."/>
            <person name="Honda K."/>
        </authorList>
    </citation>
    <scope>NUCLEOTIDE SEQUENCE</scope>
    <source>
        <strain evidence="1">CE91-St12</strain>
    </source>
</reference>
<comment type="caution">
    <text evidence="2">The sequence shown here is derived from an EMBL/GenBank/DDBJ whole genome shotgun (WGS) entry which is preliminary data.</text>
</comment>
<evidence type="ECO:0000313" key="3">
    <source>
        <dbReference type="Proteomes" id="UP000196329"/>
    </source>
</evidence>
<dbReference type="InterPro" id="IPR019619">
    <property type="entry name" value="DUF2490"/>
</dbReference>
<reference evidence="3" key="1">
    <citation type="submission" date="2017-04" db="EMBL/GenBank/DDBJ databases">
        <title>Function of individual gut microbiota members based on whole genome sequencing of pure cultures obtained from chicken caecum.</title>
        <authorList>
            <person name="Medvecky M."/>
            <person name="Cejkova D."/>
            <person name="Polansky O."/>
            <person name="Karasova D."/>
            <person name="Kubasova T."/>
            <person name="Cizek A."/>
            <person name="Rychlik I."/>
        </authorList>
    </citation>
    <scope>NUCLEOTIDE SEQUENCE [LARGE SCALE GENOMIC DNA]</scope>
    <source>
        <strain evidence="3">An67</strain>
    </source>
</reference>
<dbReference type="RefSeq" id="WP_087331853.1">
    <property type="nucleotide sequence ID" value="NZ_BQNL01000001.1"/>
</dbReference>
<protein>
    <recommendedName>
        <fullName evidence="4">DUF2490 domain-containing protein</fullName>
    </recommendedName>
</protein>
<reference evidence="2" key="2">
    <citation type="journal article" date="2018" name="BMC Genomics">
        <title>Whole genome sequencing and function prediction of 133 gut anaerobes isolated from chicken caecum in pure cultures.</title>
        <authorList>
            <person name="Medvecky M."/>
            <person name="Cejkova D."/>
            <person name="Polansky O."/>
            <person name="Karasova D."/>
            <person name="Kubasova T."/>
            <person name="Cizek A."/>
            <person name="Rychlik I."/>
        </authorList>
    </citation>
    <scope>NUCLEOTIDE SEQUENCE</scope>
    <source>
        <strain evidence="2">An67</strain>
    </source>
</reference>
<dbReference type="AlphaFoldDB" id="A0A1Y3V861"/>
<evidence type="ECO:0008006" key="4">
    <source>
        <dbReference type="Google" id="ProtNLM"/>
    </source>
</evidence>
<dbReference type="Proteomes" id="UP000196329">
    <property type="component" value="Unassembled WGS sequence"/>
</dbReference>
<evidence type="ECO:0000313" key="2">
    <source>
        <dbReference type="EMBL" id="OUN57246.1"/>
    </source>
</evidence>
<gene>
    <name evidence="2" type="ORF">B5G17_02480</name>
    <name evidence="1" type="ORF">CE91St12_35970</name>
</gene>
<sequence length="220" mass="25639">MVRNISSCTKVLVLPVVLWVVSSFSLRAQEKDFATWANVGFEYKLKPALTVSGALEWRTKDDLGKTDRWGLKVGGSYKPLSFLKLGAGYETHYRNRGTDGWKFRHRYHVDGTLSARAQRVKLSLRERFQHTFDGHTDELRLRSRAKVAYDIPKCKLEPYASAEMYNGLNRTEHFGVKRMRYRGGITLPLSERWEADIFYCRQWEKDKRKDIVGVECVYSF</sequence>
<dbReference type="EMBL" id="NFHS01000001">
    <property type="protein sequence ID" value="OUN57246.1"/>
    <property type="molecule type" value="Genomic_DNA"/>
</dbReference>
<dbReference type="Proteomes" id="UP001055048">
    <property type="component" value="Unassembled WGS sequence"/>
</dbReference>
<dbReference type="EMBL" id="BQNL01000001">
    <property type="protein sequence ID" value="GKH15387.1"/>
    <property type="molecule type" value="Genomic_DNA"/>
</dbReference>
<accession>A0A1Y3V861</accession>
<organism evidence="2 3">
    <name type="scientific">Bacteroides uniformis</name>
    <dbReference type="NCBI Taxonomy" id="820"/>
    <lineage>
        <taxon>Bacteria</taxon>
        <taxon>Pseudomonadati</taxon>
        <taxon>Bacteroidota</taxon>
        <taxon>Bacteroidia</taxon>
        <taxon>Bacteroidales</taxon>
        <taxon>Bacteroidaceae</taxon>
        <taxon>Bacteroides</taxon>
    </lineage>
</organism>
<dbReference type="Pfam" id="PF10677">
    <property type="entry name" value="DUF2490"/>
    <property type="match status" value="1"/>
</dbReference>
<proteinExistence type="predicted"/>